<name>A0A1Y1WRM8_9FUNG</name>
<comment type="similarity">
    <text evidence="1">Belongs to the ATG14 family.</text>
</comment>
<reference evidence="4 5" key="2">
    <citation type="submission" date="2016-08" db="EMBL/GenBank/DDBJ databases">
        <title>Pervasive Adenine N6-methylation of Active Genes in Fungi.</title>
        <authorList>
            <consortium name="DOE Joint Genome Institute"/>
            <person name="Mondo S.J."/>
            <person name="Dannebaum R.O."/>
            <person name="Kuo R.C."/>
            <person name="Labutti K."/>
            <person name="Haridas S."/>
            <person name="Kuo A."/>
            <person name="Salamov A."/>
            <person name="Ahrendt S.R."/>
            <person name="Lipzen A."/>
            <person name="Sullivan W."/>
            <person name="Andreopoulos W.B."/>
            <person name="Clum A."/>
            <person name="Lindquist E."/>
            <person name="Daum C."/>
            <person name="Ramamoorthy G.K."/>
            <person name="Gryganskyi A."/>
            <person name="Culley D."/>
            <person name="Magnuson J.K."/>
            <person name="James T.Y."/>
            <person name="O'Malley M.A."/>
            <person name="Stajich J.E."/>
            <person name="Spatafora J.W."/>
            <person name="Visel A."/>
            <person name="Grigoriev I.V."/>
        </authorList>
    </citation>
    <scope>NUCLEOTIDE SEQUENCE [LARGE SCALE GENOMIC DNA]</scope>
    <source>
        <strain evidence="4 5">S4</strain>
    </source>
</reference>
<dbReference type="Proteomes" id="UP000193944">
    <property type="component" value="Unassembled WGS sequence"/>
</dbReference>
<dbReference type="GO" id="GO:0032991">
    <property type="term" value="C:protein-containing complex"/>
    <property type="evidence" value="ECO:0007669"/>
    <property type="project" value="UniProtKB-ARBA"/>
</dbReference>
<accession>A0A1Y1WRM8</accession>
<dbReference type="STRING" id="1754192.A0A1Y1WRM8"/>
<sequence length="109" mass="12894">YSHEYINTSLEYIIQYVILLSYYLDIKLPFSLHYQGVRSYVECHLYNCTCYLPLCYSEKTIEEYLTGLSMLCYDIVYLCYTQGVIVKEDSVLNILENIYKCTKSPYLGQ</sequence>
<reference evidence="4 5" key="1">
    <citation type="submission" date="2016-08" db="EMBL/GenBank/DDBJ databases">
        <title>A Parts List for Fungal Cellulosomes Revealed by Comparative Genomics.</title>
        <authorList>
            <consortium name="DOE Joint Genome Institute"/>
            <person name="Haitjema C.H."/>
            <person name="Gilmore S.P."/>
            <person name="Henske J.K."/>
            <person name="Solomon K.V."/>
            <person name="De Groot R."/>
            <person name="Kuo A."/>
            <person name="Mondo S.J."/>
            <person name="Salamov A.A."/>
            <person name="Labutti K."/>
            <person name="Zhao Z."/>
            <person name="Chiniquy J."/>
            <person name="Barry K."/>
            <person name="Brewer H.M."/>
            <person name="Purvine S.O."/>
            <person name="Wright A.T."/>
            <person name="Boxma B."/>
            <person name="Van Alen T."/>
            <person name="Hackstein J.H."/>
            <person name="Baker S.E."/>
            <person name="Grigoriev I.V."/>
            <person name="O'Malley M.A."/>
        </authorList>
    </citation>
    <scope>NUCLEOTIDE SEQUENCE [LARGE SCALE GENOMIC DNA]</scope>
    <source>
        <strain evidence="4 5">S4</strain>
    </source>
</reference>
<organism evidence="4 5">
    <name type="scientific">Anaeromyces robustus</name>
    <dbReference type="NCBI Taxonomy" id="1754192"/>
    <lineage>
        <taxon>Eukaryota</taxon>
        <taxon>Fungi</taxon>
        <taxon>Fungi incertae sedis</taxon>
        <taxon>Chytridiomycota</taxon>
        <taxon>Chytridiomycota incertae sedis</taxon>
        <taxon>Neocallimastigomycetes</taxon>
        <taxon>Neocallimastigales</taxon>
        <taxon>Neocallimastigaceae</taxon>
        <taxon>Anaeromyces</taxon>
    </lineage>
</organism>
<dbReference type="OrthoDB" id="16772at2759"/>
<protein>
    <recommendedName>
        <fullName evidence="2">Autophagy-related protein 14</fullName>
    </recommendedName>
</protein>
<dbReference type="Pfam" id="PF10186">
    <property type="entry name" value="ATG14"/>
    <property type="match status" value="1"/>
</dbReference>
<dbReference type="EMBL" id="MCFG01000337">
    <property type="protein sequence ID" value="ORX75774.1"/>
    <property type="molecule type" value="Genomic_DNA"/>
</dbReference>
<keyword evidence="5" id="KW-1185">Reference proteome</keyword>
<dbReference type="InterPro" id="IPR018791">
    <property type="entry name" value="UV_resistance/autophagy_Atg14"/>
</dbReference>
<feature type="non-terminal residue" evidence="4">
    <location>
        <position position="1"/>
    </location>
</feature>
<evidence type="ECO:0000256" key="3">
    <source>
        <dbReference type="ARBA" id="ARBA00023054"/>
    </source>
</evidence>
<comment type="caution">
    <text evidence="4">The sequence shown here is derived from an EMBL/GenBank/DDBJ whole genome shotgun (WGS) entry which is preliminary data.</text>
</comment>
<dbReference type="AlphaFoldDB" id="A0A1Y1WRM8"/>
<evidence type="ECO:0000313" key="5">
    <source>
        <dbReference type="Proteomes" id="UP000193944"/>
    </source>
</evidence>
<keyword evidence="3" id="KW-0175">Coiled coil</keyword>
<dbReference type="GO" id="GO:0005737">
    <property type="term" value="C:cytoplasm"/>
    <property type="evidence" value="ECO:0007669"/>
    <property type="project" value="UniProtKB-ARBA"/>
</dbReference>
<evidence type="ECO:0000256" key="2">
    <source>
        <dbReference type="ARBA" id="ARBA00013807"/>
    </source>
</evidence>
<proteinExistence type="inferred from homology"/>
<evidence type="ECO:0000313" key="4">
    <source>
        <dbReference type="EMBL" id="ORX75774.1"/>
    </source>
</evidence>
<evidence type="ECO:0000256" key="1">
    <source>
        <dbReference type="ARBA" id="ARBA00009574"/>
    </source>
</evidence>
<gene>
    <name evidence="4" type="ORF">BCR32DRAFT_209986</name>
</gene>